<dbReference type="PROSITE" id="PS00059">
    <property type="entry name" value="ADH_ZINC"/>
    <property type="match status" value="1"/>
</dbReference>
<dbReference type="InterPro" id="IPR020843">
    <property type="entry name" value="ER"/>
</dbReference>
<dbReference type="InterPro" id="IPR050129">
    <property type="entry name" value="Zn_alcohol_dh"/>
</dbReference>
<dbReference type="SUPFAM" id="SSF50129">
    <property type="entry name" value="GroES-like"/>
    <property type="match status" value="1"/>
</dbReference>
<evidence type="ECO:0000313" key="7">
    <source>
        <dbReference type="Proteomes" id="UP000004756"/>
    </source>
</evidence>
<sequence>MVGKELMKMKAIQIEKPEVLKIIDMEKPVLTQQDNVIVKMKAAGICGSDVGIYHGTNAAATYPRVIGHEMVGIIEEVGPGVTRVKPGDRVIVDQVKSCGHCYACRKGRGNVCGSLEVRGVHIDGGYREYMAVPEDACYLLPEGLSDVEAVMIEPTTIAIQSCSRAQLCAEDTLLIYGCGALGSTILKIARLSGATIIVTDVVDEKLEEAKKNGAHYTINSMKEDLEQRVRELTDGYGVTVSIDAACLKTSLLTLLKVTGNAGRVITMGFSVAPTEVNQFLITSKELDVRGSRLQNKKFGEAIELIKAGKLDLKGTISHTYPFLEAQKAFDFVDTKDPSIRKVVLTFD</sequence>
<dbReference type="GO" id="GO:0016491">
    <property type="term" value="F:oxidoreductase activity"/>
    <property type="evidence" value="ECO:0007669"/>
    <property type="project" value="UniProtKB-KW"/>
</dbReference>
<dbReference type="InterPro" id="IPR011032">
    <property type="entry name" value="GroES-like_sf"/>
</dbReference>
<dbReference type="InterPro" id="IPR013149">
    <property type="entry name" value="ADH-like_C"/>
</dbReference>
<dbReference type="PANTHER" id="PTHR43401:SF2">
    <property type="entry name" value="L-THREONINE 3-DEHYDROGENASE"/>
    <property type="match status" value="1"/>
</dbReference>
<dbReference type="Proteomes" id="UP000004756">
    <property type="component" value="Unassembled WGS sequence"/>
</dbReference>
<organism evidence="6 7">
    <name type="scientific">[Clostridium] asparagiforme DSM 15981</name>
    <dbReference type="NCBI Taxonomy" id="518636"/>
    <lineage>
        <taxon>Bacteria</taxon>
        <taxon>Bacillati</taxon>
        <taxon>Bacillota</taxon>
        <taxon>Clostridia</taxon>
        <taxon>Lachnospirales</taxon>
        <taxon>Lachnospiraceae</taxon>
        <taxon>Enterocloster</taxon>
    </lineage>
</organism>
<dbReference type="GO" id="GO:0008270">
    <property type="term" value="F:zinc ion binding"/>
    <property type="evidence" value="ECO:0007669"/>
    <property type="project" value="InterPro"/>
</dbReference>
<dbReference type="Pfam" id="PF00107">
    <property type="entry name" value="ADH_zinc_N"/>
    <property type="match status" value="1"/>
</dbReference>
<gene>
    <name evidence="6" type="ORF">CLOSTASPAR_00087</name>
</gene>
<keyword evidence="2 4" id="KW-0862">Zinc</keyword>
<feature type="domain" description="Enoyl reductase (ER)" evidence="5">
    <location>
        <begin position="15"/>
        <end position="344"/>
    </location>
</feature>
<dbReference type="SUPFAM" id="SSF51735">
    <property type="entry name" value="NAD(P)-binding Rossmann-fold domains"/>
    <property type="match status" value="1"/>
</dbReference>
<dbReference type="EMBL" id="ACCJ01000005">
    <property type="protein sequence ID" value="EEG57869.1"/>
    <property type="molecule type" value="Genomic_DNA"/>
</dbReference>
<dbReference type="HOGENOM" id="CLU_026673_11_0_9"/>
<reference evidence="6 7" key="2">
    <citation type="submission" date="2009-02" db="EMBL/GenBank/DDBJ databases">
        <title>Draft genome sequence of Clostridium asparagiforme (DSM 15981).</title>
        <authorList>
            <person name="Sudarsanam P."/>
            <person name="Ley R."/>
            <person name="Guruge J."/>
            <person name="Turnbaugh P.J."/>
            <person name="Mahowald M."/>
            <person name="Liep D."/>
            <person name="Gordon J."/>
        </authorList>
    </citation>
    <scope>NUCLEOTIDE SEQUENCE [LARGE SCALE GENOMIC DNA]</scope>
    <source>
        <strain evidence="6 7">DSM 15981</strain>
    </source>
</reference>
<dbReference type="Pfam" id="PF08240">
    <property type="entry name" value="ADH_N"/>
    <property type="match status" value="1"/>
</dbReference>
<dbReference type="InterPro" id="IPR002328">
    <property type="entry name" value="ADH_Zn_CS"/>
</dbReference>
<keyword evidence="3" id="KW-0560">Oxidoreductase</keyword>
<accession>C0CSZ3</accession>
<protein>
    <submittedName>
        <fullName evidence="6">Putative chlorophyll synthesis pathway protein BchC</fullName>
    </submittedName>
</protein>
<dbReference type="Gene3D" id="3.90.180.10">
    <property type="entry name" value="Medium-chain alcohol dehydrogenases, catalytic domain"/>
    <property type="match status" value="1"/>
</dbReference>
<dbReference type="PANTHER" id="PTHR43401">
    <property type="entry name" value="L-THREONINE 3-DEHYDROGENASE"/>
    <property type="match status" value="1"/>
</dbReference>
<dbReference type="AlphaFoldDB" id="C0CSZ3"/>
<evidence type="ECO:0000256" key="1">
    <source>
        <dbReference type="ARBA" id="ARBA00022723"/>
    </source>
</evidence>
<dbReference type="InterPro" id="IPR036291">
    <property type="entry name" value="NAD(P)-bd_dom_sf"/>
</dbReference>
<evidence type="ECO:0000313" key="6">
    <source>
        <dbReference type="EMBL" id="EEG57869.1"/>
    </source>
</evidence>
<keyword evidence="7" id="KW-1185">Reference proteome</keyword>
<comment type="caution">
    <text evidence="6">The sequence shown here is derived from an EMBL/GenBank/DDBJ whole genome shotgun (WGS) entry which is preliminary data.</text>
</comment>
<evidence type="ECO:0000259" key="5">
    <source>
        <dbReference type="SMART" id="SM00829"/>
    </source>
</evidence>
<dbReference type="CDD" id="cd08261">
    <property type="entry name" value="Zn_ADH7"/>
    <property type="match status" value="1"/>
</dbReference>
<dbReference type="Gene3D" id="3.40.50.720">
    <property type="entry name" value="NAD(P)-binding Rossmann-like Domain"/>
    <property type="match status" value="1"/>
</dbReference>
<comment type="cofactor">
    <cofactor evidence="4">
        <name>Zn(2+)</name>
        <dbReference type="ChEBI" id="CHEBI:29105"/>
    </cofactor>
</comment>
<keyword evidence="1 4" id="KW-0479">Metal-binding</keyword>
<evidence type="ECO:0000256" key="4">
    <source>
        <dbReference type="RuleBase" id="RU361277"/>
    </source>
</evidence>
<evidence type="ECO:0000256" key="3">
    <source>
        <dbReference type="ARBA" id="ARBA00023002"/>
    </source>
</evidence>
<reference evidence="6 7" key="1">
    <citation type="submission" date="2009-01" db="EMBL/GenBank/DDBJ databases">
        <authorList>
            <person name="Fulton L."/>
            <person name="Clifton S."/>
            <person name="Fulton B."/>
            <person name="Xu J."/>
            <person name="Minx P."/>
            <person name="Pepin K.H."/>
            <person name="Johnson M."/>
            <person name="Bhonagiri V."/>
            <person name="Nash W.E."/>
            <person name="Mardis E.R."/>
            <person name="Wilson R.K."/>
        </authorList>
    </citation>
    <scope>NUCLEOTIDE SEQUENCE [LARGE SCALE GENOMIC DNA]</scope>
    <source>
        <strain evidence="6 7">DSM 15981</strain>
    </source>
</reference>
<name>C0CSZ3_9FIRM</name>
<comment type="similarity">
    <text evidence="4">Belongs to the zinc-containing alcohol dehydrogenase family.</text>
</comment>
<evidence type="ECO:0000256" key="2">
    <source>
        <dbReference type="ARBA" id="ARBA00022833"/>
    </source>
</evidence>
<dbReference type="SMART" id="SM00829">
    <property type="entry name" value="PKS_ER"/>
    <property type="match status" value="1"/>
</dbReference>
<proteinExistence type="inferred from homology"/>
<dbReference type="InterPro" id="IPR013154">
    <property type="entry name" value="ADH-like_N"/>
</dbReference>